<dbReference type="InterPro" id="IPR003034">
    <property type="entry name" value="SAP_dom"/>
</dbReference>
<evidence type="ECO:0000256" key="1">
    <source>
        <dbReference type="SAM" id="MobiDB-lite"/>
    </source>
</evidence>
<sequence length="271" mass="30617">MSSCHKQPTETPCNLDINTAAELLTSLQHGRKEGTPCDIQQGNRKEQENHGEYYDDTDEEELSNKTHQDVKKQGSSPTSHKKCSSSKGVEPNGPTDAAKRWSSQPGKPLVFTPIQKRTRPSSGFENSNPSCISRRPHRVHNMFSLEWVFLQQLKWYQLNGVYPIPFRSPVTPWTANTNSNSTCTETDHKALSKTCKGRPRSELPLSRMRYKALQQACVDRGISPHGTVAALKQRLRDWVSIKMTGKPSVPQQKRRRIENAHPAVQDYKAIS</sequence>
<reference evidence="3 4" key="1">
    <citation type="submission" date="2022-07" db="EMBL/GenBank/DDBJ databases">
        <title>Genome-wide signatures of adaptation to extreme environments.</title>
        <authorList>
            <person name="Cho C.H."/>
            <person name="Yoon H.S."/>
        </authorList>
    </citation>
    <scope>NUCLEOTIDE SEQUENCE [LARGE SCALE GENOMIC DNA]</scope>
    <source>
        <strain evidence="3 4">108.79 E11</strain>
    </source>
</reference>
<feature type="domain" description="SAP" evidence="2">
    <location>
        <begin position="205"/>
        <end position="239"/>
    </location>
</feature>
<protein>
    <recommendedName>
        <fullName evidence="2">SAP domain-containing protein</fullName>
    </recommendedName>
</protein>
<dbReference type="PROSITE" id="PS50800">
    <property type="entry name" value="SAP"/>
    <property type="match status" value="1"/>
</dbReference>
<feature type="region of interest" description="Disordered" evidence="1">
    <location>
        <begin position="246"/>
        <end position="271"/>
    </location>
</feature>
<name>A0AAV9INC0_9RHOD</name>
<organism evidence="3 4">
    <name type="scientific">Galdieria yellowstonensis</name>
    <dbReference type="NCBI Taxonomy" id="3028027"/>
    <lineage>
        <taxon>Eukaryota</taxon>
        <taxon>Rhodophyta</taxon>
        <taxon>Bangiophyceae</taxon>
        <taxon>Galdieriales</taxon>
        <taxon>Galdieriaceae</taxon>
        <taxon>Galdieria</taxon>
    </lineage>
</organism>
<evidence type="ECO:0000313" key="4">
    <source>
        <dbReference type="Proteomes" id="UP001300502"/>
    </source>
</evidence>
<dbReference type="Proteomes" id="UP001300502">
    <property type="component" value="Unassembled WGS sequence"/>
</dbReference>
<dbReference type="AlphaFoldDB" id="A0AAV9INC0"/>
<feature type="compositionally biased region" description="Polar residues" evidence="1">
    <location>
        <begin position="120"/>
        <end position="129"/>
    </location>
</feature>
<evidence type="ECO:0000313" key="3">
    <source>
        <dbReference type="EMBL" id="KAK4528793.1"/>
    </source>
</evidence>
<feature type="region of interest" description="Disordered" evidence="1">
    <location>
        <begin position="26"/>
        <end position="129"/>
    </location>
</feature>
<accession>A0AAV9INC0</accession>
<comment type="caution">
    <text evidence="3">The sequence shown here is derived from an EMBL/GenBank/DDBJ whole genome shotgun (WGS) entry which is preliminary data.</text>
</comment>
<proteinExistence type="predicted"/>
<gene>
    <name evidence="3" type="ORF">GAYE_SCF64G6739</name>
</gene>
<keyword evidence="4" id="KW-1185">Reference proteome</keyword>
<feature type="compositionally biased region" description="Basic and acidic residues" evidence="1">
    <location>
        <begin position="62"/>
        <end position="72"/>
    </location>
</feature>
<evidence type="ECO:0000259" key="2">
    <source>
        <dbReference type="PROSITE" id="PS50800"/>
    </source>
</evidence>
<dbReference type="EMBL" id="JANCYU010000069">
    <property type="protein sequence ID" value="KAK4528793.1"/>
    <property type="molecule type" value="Genomic_DNA"/>
</dbReference>
<feature type="compositionally biased region" description="Basic and acidic residues" evidence="1">
    <location>
        <begin position="43"/>
        <end position="53"/>
    </location>
</feature>